<dbReference type="EMBL" id="JARKNE010000011">
    <property type="protein sequence ID" value="KAK5787443.1"/>
    <property type="molecule type" value="Genomic_DNA"/>
</dbReference>
<sequence length="105" mass="12546">MSNYPFCERYGLCIESVIHVVRDCGFAQAVWKLVVPRYNWNVFFNLPLVKWIIWNIRNVGKFNFLCGKWGSFYLIVCWFLWKNRNDFIFNHASGNSYDFISSTVN</sequence>
<gene>
    <name evidence="2" type="ORF">PVK06_042097</name>
</gene>
<feature type="transmembrane region" description="Helical" evidence="1">
    <location>
        <begin position="62"/>
        <end position="81"/>
    </location>
</feature>
<name>A0ABR0NA26_GOSAR</name>
<keyword evidence="1" id="KW-0812">Transmembrane</keyword>
<evidence type="ECO:0008006" key="4">
    <source>
        <dbReference type="Google" id="ProtNLM"/>
    </source>
</evidence>
<keyword evidence="3" id="KW-1185">Reference proteome</keyword>
<keyword evidence="1" id="KW-1133">Transmembrane helix</keyword>
<evidence type="ECO:0000256" key="1">
    <source>
        <dbReference type="SAM" id="Phobius"/>
    </source>
</evidence>
<evidence type="ECO:0000313" key="2">
    <source>
        <dbReference type="EMBL" id="KAK5787443.1"/>
    </source>
</evidence>
<protein>
    <recommendedName>
        <fullName evidence="4">Reverse transcriptase zinc-binding domain-containing protein</fullName>
    </recommendedName>
</protein>
<organism evidence="2 3">
    <name type="scientific">Gossypium arboreum</name>
    <name type="common">Tree cotton</name>
    <name type="synonym">Gossypium nanking</name>
    <dbReference type="NCBI Taxonomy" id="29729"/>
    <lineage>
        <taxon>Eukaryota</taxon>
        <taxon>Viridiplantae</taxon>
        <taxon>Streptophyta</taxon>
        <taxon>Embryophyta</taxon>
        <taxon>Tracheophyta</taxon>
        <taxon>Spermatophyta</taxon>
        <taxon>Magnoliopsida</taxon>
        <taxon>eudicotyledons</taxon>
        <taxon>Gunneridae</taxon>
        <taxon>Pentapetalae</taxon>
        <taxon>rosids</taxon>
        <taxon>malvids</taxon>
        <taxon>Malvales</taxon>
        <taxon>Malvaceae</taxon>
        <taxon>Malvoideae</taxon>
        <taxon>Gossypium</taxon>
    </lineage>
</organism>
<accession>A0ABR0NA26</accession>
<dbReference type="Proteomes" id="UP001358586">
    <property type="component" value="Chromosome 11"/>
</dbReference>
<reference evidence="2 3" key="1">
    <citation type="submission" date="2023-03" db="EMBL/GenBank/DDBJ databases">
        <title>WGS of Gossypium arboreum.</title>
        <authorList>
            <person name="Yu D."/>
        </authorList>
    </citation>
    <scope>NUCLEOTIDE SEQUENCE [LARGE SCALE GENOMIC DNA]</scope>
    <source>
        <tissue evidence="2">Leaf</tissue>
    </source>
</reference>
<proteinExistence type="predicted"/>
<comment type="caution">
    <text evidence="2">The sequence shown here is derived from an EMBL/GenBank/DDBJ whole genome shotgun (WGS) entry which is preliminary data.</text>
</comment>
<keyword evidence="1" id="KW-0472">Membrane</keyword>
<evidence type="ECO:0000313" key="3">
    <source>
        <dbReference type="Proteomes" id="UP001358586"/>
    </source>
</evidence>